<keyword evidence="1" id="KW-0812">Transmembrane</keyword>
<keyword evidence="3" id="KW-1185">Reference proteome</keyword>
<proteinExistence type="predicted"/>
<evidence type="ECO:0000313" key="3">
    <source>
        <dbReference type="Proteomes" id="UP000199474"/>
    </source>
</evidence>
<organism evidence="2 3">
    <name type="scientific">Lentibacillus persicus</name>
    <dbReference type="NCBI Taxonomy" id="640948"/>
    <lineage>
        <taxon>Bacteria</taxon>
        <taxon>Bacillati</taxon>
        <taxon>Bacillota</taxon>
        <taxon>Bacilli</taxon>
        <taxon>Bacillales</taxon>
        <taxon>Bacillaceae</taxon>
        <taxon>Lentibacillus</taxon>
    </lineage>
</organism>
<evidence type="ECO:0000256" key="1">
    <source>
        <dbReference type="SAM" id="Phobius"/>
    </source>
</evidence>
<keyword evidence="1" id="KW-0472">Membrane</keyword>
<keyword evidence="1" id="KW-1133">Transmembrane helix</keyword>
<dbReference type="EMBL" id="FOMR01000005">
    <property type="protein sequence ID" value="SFD86780.1"/>
    <property type="molecule type" value="Genomic_DNA"/>
</dbReference>
<dbReference type="AlphaFoldDB" id="A0A1I1W1G2"/>
<dbReference type="Proteomes" id="UP000199474">
    <property type="component" value="Unassembled WGS sequence"/>
</dbReference>
<evidence type="ECO:0000313" key="2">
    <source>
        <dbReference type="EMBL" id="SFD86780.1"/>
    </source>
</evidence>
<gene>
    <name evidence="2" type="ORF">SAMN05216238_10535</name>
</gene>
<name>A0A1I1W1G2_9BACI</name>
<sequence length="36" mass="4030">MLKNLSGVFGLIIILLTIYHDLTVKKELGDMKARQG</sequence>
<accession>A0A1I1W1G2</accession>
<reference evidence="3" key="1">
    <citation type="submission" date="2016-10" db="EMBL/GenBank/DDBJ databases">
        <authorList>
            <person name="Varghese N."/>
            <person name="Submissions S."/>
        </authorList>
    </citation>
    <scope>NUCLEOTIDE SEQUENCE [LARGE SCALE GENOMIC DNA]</scope>
    <source>
        <strain evidence="3">DSM 22530</strain>
    </source>
</reference>
<protein>
    <submittedName>
        <fullName evidence="2">Uncharacterized protein</fullName>
    </submittedName>
</protein>
<feature type="transmembrane region" description="Helical" evidence="1">
    <location>
        <begin position="6"/>
        <end position="24"/>
    </location>
</feature>